<feature type="region of interest" description="Disordered" evidence="1">
    <location>
        <begin position="326"/>
        <end position="773"/>
    </location>
</feature>
<feature type="compositionally biased region" description="Polar residues" evidence="1">
    <location>
        <begin position="5830"/>
        <end position="5839"/>
    </location>
</feature>
<feature type="compositionally biased region" description="Polar residues" evidence="1">
    <location>
        <begin position="3873"/>
        <end position="3885"/>
    </location>
</feature>
<feature type="compositionally biased region" description="Low complexity" evidence="1">
    <location>
        <begin position="4518"/>
        <end position="4536"/>
    </location>
</feature>
<feature type="region of interest" description="Disordered" evidence="1">
    <location>
        <begin position="3857"/>
        <end position="3885"/>
    </location>
</feature>
<accession>A0A561BR22</accession>
<feature type="compositionally biased region" description="Basic and acidic residues" evidence="1">
    <location>
        <begin position="2249"/>
        <end position="2270"/>
    </location>
</feature>
<sequence length="6241" mass="665128">MSVPEPTTDLWLALRTYWDENIWPPADEAVIHRMGESWQQLGEALTRAVDQGRQANSELPTYWRDVAGGIYQRNAGYTLDDLQASIQAYRDLAQLCFQFAGEVANVRNAILAELAANAFFWGLTLAMPAGWAAWYQLRILAGMVSRLGPVVRAAASALRPITTAVPQSLLRGAGAVGKGLGELGKEAAEELAVDALGQKLTQWQGYHRPFDMKQMWTSAGAGALGVPLARGISPLGRLGSAPANRLADALRLSDRGRPRAFLNEAGHGFVVNGITSPVSGTMAQAIADGKIHELSWSQFGTAIVNQGPLAGTLAASRFASTHTGSAMGNWTADRIHDWGGRPLPTPTPSGSTDPGNPTPPTPVGPGTADAGGSGSQQQASGTGAGGTGSAGGTGGAGAGGTGQAGASGGHSSGGHQADSGHQTSAGQKFANSNTSQGESTHHQATQDQVEQDQLAQDQTAQDQTGRQQPGQDQASTQNQSDHQTSTEAHSDAGTTTDQSTDSSRTTSHTTDATNQETGETSTTEAINQQDDATSTTEATNQAPLAPTSANHAATTTNASHQPTQSQSTTTTQAPTATKVAAPTTQPTTTRTETTDEDTTQSTENTEHAPDTGQPESNQQSEAAGQQPDTQQQSEVQQTEAEQTEGNQPTHDGSIPTAAAATQVAVAAAATAPTEPTTAKPPRAPLPTQTRTSTLTQKATADTGVTANADSVETTDTTTDGAPGSNGEVGTPPAADPRSTDLPPVDPPVDPPSSAVPEGPDGAGEFGWFDPESPVVGQERYDQAAWSSWRSFGPNQARWRYDGNGTPRMVEARLERAFDGSGRDGDDARARREARDRGLPGDQGGHALAWRFFKQVMPGNYFPQVGNLNVGAYKKVENEIAAWLDAGYRVDVSVIFPPGPIRPESVTITYAVTHSSTGDTVWVGGRSFSNVRGEKFARYSTDKINHFAPRPQNLFGKDDGTADGAAAGRPDPVPPLTTPLSDAAQPEPDPITSPDPSLVGGPLRTLDGDQLTRSFGGNQVIRPYGALQVGQQVAARLTNVLADPAPEIHQRLLDLAVRASRPVYDGRVLGSRFFGNSGLGALLPELPPSEYTAYAALEEALAARVTVGSWVELTITRVPRPGPGDPLYRYTAEVGPATENPTTYASHTLAELVQALETTAAPTEAAPTNPQSEPSRTTVEGPDGDSSAAASTAPVEQSDATAALGEQGPAATYRVERFLPGWVMVSSESRRLLETEGALAVDVQEIRAEGNGVYTVRTTNDEKFRLIKRVGVLEPGVQLQYSVQLDGVPTVDLLLSDRLTQDEVAPLLARTLAESTAIIRGDVDGPQVFRPASTPDVDAIQRPADAADRAELRQRGRVEENLPSTDHGRRAAVREEIRELALSMGVVDGQPNADLLRTLLTQDERAVLDRVSDRWQDVGDDRVSRAAYLAKAVLGSGTSAVVIGAAAAVFTGDPLVGVGIAIPTIVNSVVGSLAERYLDAKKQPGKKPAYAVDREQRSFDHPGLQGLLDGAERIRPPWVKLPRATEWRNYLLRYTTPTLSTAAVAGALSLVGVPAWSTAIVIASSALAKSLAERIVDVKKLEFRLRRVEATERIRLSDPELYTNQLVTELAELRTRLDRALAALDVNPDEQPTIGTEQTAVTPVHPKIPGAPPFKVTLAVQLIDNVSAAARRVFVGGQQTIDLDPTELARQVSPQLESLLNAIGPGLFGAVTGALGDKYFINRDEASNDARKQWARTGQQAAQSEALAELIEPQLREFRRLTEQLEARTGAEPDLAARAADRGLPARTQPPEGSRPAGQAHWSAYAVQVAAAALGGAVSAVALDLIFDLPDLGVVLTVAGGAAGLIGTPVARYLFRRTELENQAALERNKASHAVDHDTLQEERAVTRYLVEQLSSRVAAITSRAVVGTVVAAPTETDPHYTDHVRAAVRRAELDVVPPGRPESAYDLDARVDRVEALDRIDRFAAEVDQLDARGVGGQVLDAARAKLRFAIELYEAIADSNGVRRVFPDLAKVDPLLGRRVVGDRTDQVRYGVEQAIRRLVAEPSGKPLLAERLFALEELQRAADAVDHHAMHGTEDSRAVVQEQFDAALGEASRLWREAGVPNGLVLPAVSVLPGLDRAGGQVVIPLESVPPVMPAAPETGGRHHRPESAGGGLLAWNYNGARSLFPADAVVDQEELRKVEQSLASLVEHGIQAELTIDRVARPTTEADPYRFTLRLTDPTLPTAVATEVHGPTTITGLATHLSPEPTGRHHAAESTGRHHAPEPETTERSTPVPDNPLDLTITRRTAERIANRATRLATSPTTHTTPDNTQPPAGNPAEGGGRGRTVHAPEVRGTRFVADGRSTDAADLSVREAVEAALAAQESDFGGLIDGRPDLVASGVLVVQTEQHGPQYFQVAPGSVPRGRVAATTVRAGTMDRPHVVRVARGLAGDQLTRALVHEISHALQERGAPRSRLRRLLRRPAAQSDNACVAAQFNEFRLLARQWAEAQTAETARMLEQDLRGLVAAIEARGHQPPKLPWEAPPVQEKAPVDALVADVIDQVQDLRRQAAELQNRIEAKERKAAEAAEAARKAEKTATKALQASDSGRHARAHQASKDAAKQTEVRQWHEQVAAAYRNALTELETVADGYQQLLADARTMSADQRAATATDLLAQLSNYEQRLADVAPPLIALSSLLPTDWLPHLSALTDRVNAVLAANNVDHRFTPGALQHRLNAEFGHLVTGDGATLQVGYARPIELRFRLSVSELVEILDPSIRTSETMLGMLPQPSRKLSITQNGKLGAGGAFALNTLTQLFGDASWVGAIGQFLTVKGEQSSSRGRSVTATGAQYGQEGAVEDNRGESLLYAGRASWQVQARPVGEPGNVLADVRVDHGRGKDVPRLRAWASHAYTVPASTETVDNGTPPSGRLPNHALTSLDGLQSLTDKVFARFGDQLARHGDEAALLREQIRSAINHDLPSRLSASTEGSILRPLQADGRPVGHLRIRTTVRYEQTELVGQLSTAHWQERVRVGFSNASAQQSFTAGTTFNASLGYGGEALTDLGDTSVDLGPTVSGGRSLSRSESLSGGGVGIHVGVQRYTGPTQGYRMVFGHEVDVVLDGESQGTVTGDTVGLTRLHTNDAYRHGLPVTEDAFVHDENGHRVVENGRPVLRGDPRTWVHVPGRRLELPSWLATGTSRVGGAGPGLAQRVTGGAEALAELAGPLAERGFLPPLDANGEPDLSRMTTDPLERQAQLLNLTELRTQLSVSRLEAGYDIAVQNGIDVTLTRPSTGRATETVSLRIAIRPGPPSSVGVTTDEAMVTLNIGSDTANRSAGWSKSLPWKASPAGLTQDGPGGATVKSGLAYGRRALGRVMGWFTGGTVNQVTLVESRAPVAAFEVPHRLEVIELGTENVTLHRGAPGTSARILVDTDLLPSTEVTPGQVTEGPVSDKVLDRATLVALDTREPARLVREKAGQDPTARHHLAAMLDPRHLLAHPEWARTTYRTDALVRGAGPISSRGSLAVEGRIGDVVLLGMTDAVAGDINLALSSHGLSAGRSTGGSASLNFGATADSNGGTANAEYGTTSSTSRTEQAIAGVERLTIEVGRHYLFAGTAGLTVTADGRPIAADSTVVFQVAERDALRFHVEGELTLPLPQVADAVERYLNGSLELDRRLAAGLVRQYRAALAAAEAANQPVPELSASHTPRALLEKLQPRHGRPTPRSKEAQLDLVLDQADGVAATRTVRIPEHYQDNLGSSLIEQATVTDQGEEVTLFDRVRAMLTDQLGATPESDPMLAEALSVDLAGKRWWGRLEDMLGPDGFTRAYPIGKPGQFGAQRVKLRIKAEFTPEAESLGVTNQTISIVQRYLYDERTHTSTTGRSLGAGADGAWQEGQTNSVGTDRTGSTAVAIGEQTTRLERMATFDGQHRVRRGLKFTVEVVPETPSTPARNRLGRALTRTESPLEPIPAQELTGDVVQLIPLRVLPELRPDGSVVPVEALTSAGRPIGSLNSRGLPDAYFVEGVVGNELPEAVLDRLAETDLLGRAGVRAHRAELAGMFSTATLNASFSRMGHDDGFGVLRLPLPGYSSRSVEVRVGATVAGAELVGGPFEAEIGEVNRSQHLVTHTVVSGRLVPLDGGTTGDHADSGMSGGVTAGDQLTDQTTDSRGVRRERSRFEKGRVVTVKVDVQYEVELIRQQLRRDGEVRAGETVRLPRDPRGAAYLTMYESDYQQLDQFLNPPTTPDTFESRLRGGTRTPDPNYVGRHRALTKISNPKPSPFDPNPLDLDPLRTTADRITRQANRLATTPTSTQPAAATTTTTTTPHPSTNQPIDAALAATEADFGGHLTGQPTRIGPDLILVHSTQHGQQIFRVASGTPRANRVASTKLHRGTLNDPHVVHLARGLTRDQLTRAWVHQLTHTLQDLSTPRSRLRRLFHRSQTSTDAFVTAQFNEFRLLTRHWEAATSEATEQALRNELATLAQTIAAAGHQPPALPWNANVLPIASADPQHQFTTEVADQLDLLHRAADELRTRVAAKHQSAQAADQARTTAEQAAEEAAGRADSGRHAREHAARKEAVVQTETAAWHRHLAAAYQAALDQAEKLAQGYENLLRTNQPADARAALAQDLADQLKAYEQSLAAVAPSLLALTSLLPTDRLPHLKALTDQVNAVLAANHVDQRFTPGALQQRLEAEFAQALTPGGTTVQAGTATPVELRFRLSVSDLVEVLDPSSRTIEATTGQLSQSARRVGLTQNGTAGTSGTFALQTLTQLFGDTSWVAQAGQVLSAKIEYGVCRALSRNTTGGQYGQSGQIENNHGATALFAAKASWHVTAQPLGDPRVQLADVRVSTGTESDATHLRGWISHTYTLPTATDTVDRGTSPSGRLPNLALTSMDGLQRLTDQVTTTFADQLARLGDHAALVHEQIRLAIHQDLPSRLADSTESAILQPLQAGGRPVGHLQIRTTPRYEQVELVGGPSETHWLERYRFGYSTATSQQSFTANTTFNTTLGYGGDALNGLGEGQVDLGPTATGGRSVSRTESLTGGGAAFHLGIQRYHGPTQGYRLVLDHEVTLVLDGEAQGTVSGETEALTRLRTTDAYRHGLPIPRSTLVIDADGTPLTENGEPVLRGDPRQRQELPGHRLELPRWLVTPSGRLNGIGPGEAQHVTGGAQVMAELAGPLTDRGYLPPLTANGDPDLTRMSADPLVRQAQVLNLTELRTQLSSSRLEGGYDIAVQNGIVVTLSRPGVDRPAETVSLRIRIRPDRPSSAGVSTDEVMETVNIGSQTALRTSGWAKALPWKASPLGLTQHGEAGASGTSGLAYGRQALGRTLGWITGGMVNQATLVETVAAVAVFEVPHQLEVTELDAAPETAIQLAVPGTARILLDSGLLPSTELTPTQVNSGPLGRRALDRATLLFLETGVLPAELSKVTGDEPAAHHHIAALLDPRHLVAHPEWMQTTYRTDLVIRGAGPASVRSSLAVSGQLNDAVLLGLTDGNSADMNLALNSHGLTSGRSTSVSVNANAGANLQGPAGKVSGDFGTSTAAGRAVQTSAGVERLVIEIGRQYVFAATAALSVTPGTADPVMVDATTVFQIPERDVVQLHLDGELTLPVVQLADVVDRYLHGSLPLDRRLAAAVIRDYRARLAATDQPVPVLSREHGARELLEKLQPQHGRPTPRTKEAQLDLVLADVAAIDTTRTVELPPQYRVTLGSSMIERAAVTDQDGNEATLFDTVQVLLAERLGIGPQTDAVLTEALFVDLAGKRWWGRLEDMLAPDGFSRTFPIAQPGRYGGQQVEVRIRAAFVGDAVSLGTSEDTVSRVQRYLFEDRSTTSSAGRSLGAGVDGGALEGRTGSMGTDRSNSGTVVVTEQAMRLERMQTAHGQDRVLRSLRFEIEVATGSTAAPSRGRREDKGDSRITETAELNGQLVQLVPSRTMPDAGPFAPSGPVGSPVRSLNGHGVPDIFFVEGAEGNHLADAVLRRLAERDLLGPAGVRAHRTELDNLLSPVTLNASFSRLTEDDGFALLRLPLPGYAARTVEVRVGASVLGAELVSTPGDNVELGEYNRSQQTVTHTVTSGRLLPIDGGATLTEAGSGLTGGVTVGDQLADQTTDVQGLRREASRYERGRTVTVKVDVQYDVRLVRQRLRRDGAIQDRASVELTEAPRGTVYLSMFESDYRQLDQSLHFEARLRGQAAPGSGPTVHAPEVESTGSPSPDEGEPPWTRGIAAWGSRVTDVGDDEDEERLRQAIEQLERSTKDVDDGKPGL</sequence>
<feature type="region of interest" description="Disordered" evidence="1">
    <location>
        <begin position="2293"/>
        <end position="2330"/>
    </location>
</feature>
<feature type="compositionally biased region" description="Polar residues" evidence="1">
    <location>
        <begin position="1187"/>
        <end position="1199"/>
    </location>
</feature>
<feature type="region of interest" description="Disordered" evidence="1">
    <location>
        <begin position="1160"/>
        <end position="1206"/>
    </location>
</feature>
<feature type="region of interest" description="Disordered" evidence="1">
    <location>
        <begin position="947"/>
        <end position="998"/>
    </location>
</feature>
<dbReference type="OrthoDB" id="3513155at2"/>
<protein>
    <recommendedName>
        <fullName evidence="2">Outer membrane channel protein CpnT-like N-terminal domain-containing protein</fullName>
    </recommendedName>
</protein>
<dbReference type="RefSeq" id="WP_145806084.1">
    <property type="nucleotide sequence ID" value="NZ_VIVK01000001.1"/>
</dbReference>
<feature type="compositionally biased region" description="Basic and acidic residues" evidence="1">
    <location>
        <begin position="2569"/>
        <end position="2579"/>
    </location>
</feature>
<feature type="compositionally biased region" description="Low complexity" evidence="1">
    <location>
        <begin position="4284"/>
        <end position="4307"/>
    </location>
</feature>
<dbReference type="PANTHER" id="PTHR34491">
    <property type="entry name" value="A-TYPE INCLUSION PROTEIN, PUTATIVE-RELATED"/>
    <property type="match status" value="1"/>
</dbReference>
<feature type="compositionally biased region" description="Polar residues" evidence="1">
    <location>
        <begin position="1168"/>
        <end position="1177"/>
    </location>
</feature>
<feature type="compositionally biased region" description="Basic and acidic residues" evidence="1">
    <location>
        <begin position="814"/>
        <end position="838"/>
    </location>
</feature>
<proteinExistence type="predicted"/>
<feature type="compositionally biased region" description="Low complexity" evidence="1">
    <location>
        <begin position="547"/>
        <end position="591"/>
    </location>
</feature>
<feature type="region of interest" description="Disordered" evidence="1">
    <location>
        <begin position="2569"/>
        <end position="2606"/>
    </location>
</feature>
<feature type="compositionally biased region" description="Low complexity" evidence="1">
    <location>
        <begin position="451"/>
        <end position="468"/>
    </location>
</feature>
<feature type="compositionally biased region" description="Polar residues" evidence="1">
    <location>
        <begin position="421"/>
        <end position="448"/>
    </location>
</feature>
<feature type="compositionally biased region" description="Low complexity" evidence="1">
    <location>
        <begin position="491"/>
        <end position="513"/>
    </location>
</feature>
<feature type="region of interest" description="Disordered" evidence="1">
    <location>
        <begin position="6168"/>
        <end position="6217"/>
    </location>
</feature>
<dbReference type="EMBL" id="VIVK01000001">
    <property type="protein sequence ID" value="TWD81328.1"/>
    <property type="molecule type" value="Genomic_DNA"/>
</dbReference>
<feature type="region of interest" description="Disordered" evidence="1">
    <location>
        <begin position="2238"/>
        <end position="2281"/>
    </location>
</feature>
<feature type="compositionally biased region" description="Polar residues" evidence="1">
    <location>
        <begin position="469"/>
        <end position="487"/>
    </location>
</feature>
<feature type="compositionally biased region" description="Low complexity" evidence="1">
    <location>
        <begin position="655"/>
        <end position="680"/>
    </location>
</feature>
<feature type="compositionally biased region" description="Polar residues" evidence="1">
    <location>
        <begin position="514"/>
        <end position="542"/>
    </location>
</feature>
<comment type="caution">
    <text evidence="3">The sequence shown here is derived from an EMBL/GenBank/DDBJ whole genome shotgun (WGS) entry which is preliminary data.</text>
</comment>
<evidence type="ECO:0000313" key="3">
    <source>
        <dbReference type="EMBL" id="TWD81328.1"/>
    </source>
</evidence>
<evidence type="ECO:0000259" key="2">
    <source>
        <dbReference type="Pfam" id="PF25547"/>
    </source>
</evidence>
<feature type="compositionally biased region" description="Gly residues" evidence="1">
    <location>
        <begin position="382"/>
        <end position="412"/>
    </location>
</feature>
<feature type="compositionally biased region" description="Low complexity" evidence="1">
    <location>
        <begin position="2297"/>
        <end position="2315"/>
    </location>
</feature>
<feature type="region of interest" description="Disordered" evidence="1">
    <location>
        <begin position="4118"/>
        <end position="4153"/>
    </location>
</feature>
<gene>
    <name evidence="3" type="ORF">FB561_2440</name>
</gene>
<dbReference type="Pfam" id="PF25547">
    <property type="entry name" value="WXG100_2"/>
    <property type="match status" value="1"/>
</dbReference>
<dbReference type="PANTHER" id="PTHR34491:SF74">
    <property type="entry name" value="DUF4456 DOMAIN-CONTAINING PROTEIN"/>
    <property type="match status" value="1"/>
</dbReference>
<dbReference type="Proteomes" id="UP000318380">
    <property type="component" value="Unassembled WGS sequence"/>
</dbReference>
<feature type="compositionally biased region" description="Polar residues" evidence="1">
    <location>
        <begin position="613"/>
        <end position="650"/>
    </location>
</feature>
<feature type="compositionally biased region" description="Basic and acidic residues" evidence="1">
    <location>
        <begin position="4537"/>
        <end position="4554"/>
    </location>
</feature>
<feature type="compositionally biased region" description="Polar residues" evidence="1">
    <location>
        <begin position="4137"/>
        <end position="4146"/>
    </location>
</feature>
<feature type="region of interest" description="Disordered" evidence="1">
    <location>
        <begin position="4280"/>
        <end position="4307"/>
    </location>
</feature>
<organism evidence="3 4">
    <name type="scientific">Kribbella amoyensis</name>
    <dbReference type="NCBI Taxonomy" id="996641"/>
    <lineage>
        <taxon>Bacteria</taxon>
        <taxon>Bacillati</taxon>
        <taxon>Actinomycetota</taxon>
        <taxon>Actinomycetes</taxon>
        <taxon>Propionibacteriales</taxon>
        <taxon>Kribbellaceae</taxon>
        <taxon>Kribbella</taxon>
    </lineage>
</organism>
<keyword evidence="4" id="KW-1185">Reference proteome</keyword>
<feature type="region of interest" description="Disordered" evidence="1">
    <location>
        <begin position="1768"/>
        <end position="1798"/>
    </location>
</feature>
<feature type="compositionally biased region" description="Polar residues" evidence="1">
    <location>
        <begin position="686"/>
        <end position="719"/>
    </location>
</feature>
<feature type="region of interest" description="Disordered" evidence="1">
    <location>
        <begin position="814"/>
        <end position="841"/>
    </location>
</feature>
<feature type="region of interest" description="Disordered" evidence="1">
    <location>
        <begin position="5809"/>
        <end position="5839"/>
    </location>
</feature>
<evidence type="ECO:0000256" key="1">
    <source>
        <dbReference type="SAM" id="MobiDB-lite"/>
    </source>
</evidence>
<reference evidence="3 4" key="1">
    <citation type="submission" date="2019-06" db="EMBL/GenBank/DDBJ databases">
        <title>Sequencing the genomes of 1000 actinobacteria strains.</title>
        <authorList>
            <person name="Klenk H.-P."/>
        </authorList>
    </citation>
    <scope>NUCLEOTIDE SEQUENCE [LARGE SCALE GENOMIC DNA]</scope>
    <source>
        <strain evidence="3 4">DSM 24683</strain>
    </source>
</reference>
<evidence type="ECO:0000313" key="4">
    <source>
        <dbReference type="Proteomes" id="UP000318380"/>
    </source>
</evidence>
<feature type="region of interest" description="Disordered" evidence="1">
    <location>
        <begin position="4222"/>
        <end position="4242"/>
    </location>
</feature>
<feature type="region of interest" description="Disordered" evidence="1">
    <location>
        <begin position="4512"/>
        <end position="4554"/>
    </location>
</feature>
<dbReference type="InterPro" id="IPR057746">
    <property type="entry name" value="CpnT-like_N"/>
</dbReference>
<feature type="compositionally biased region" description="Basic and acidic residues" evidence="1">
    <location>
        <begin position="2597"/>
        <end position="2606"/>
    </location>
</feature>
<name>A0A561BR22_9ACTN</name>
<feature type="domain" description="Outer membrane channel protein CpnT-like N-terminal" evidence="2">
    <location>
        <begin position="3"/>
        <end position="143"/>
    </location>
</feature>
<feature type="region of interest" description="Disordered" evidence="1">
    <location>
        <begin position="5091"/>
        <end position="5111"/>
    </location>
</feature>